<keyword evidence="2" id="KW-0472">Membrane</keyword>
<feature type="transmembrane region" description="Helical" evidence="2">
    <location>
        <begin position="141"/>
        <end position="162"/>
    </location>
</feature>
<dbReference type="Gene3D" id="3.50.50.60">
    <property type="entry name" value="FAD/NAD(P)-binding domain"/>
    <property type="match status" value="1"/>
</dbReference>
<feature type="domain" description="FAD dependent oxidoreductase" evidence="3">
    <location>
        <begin position="10"/>
        <end position="362"/>
    </location>
</feature>
<proteinExistence type="predicted"/>
<sequence>MHRLQNNDHIVIVGGGSIGLCTAYNLAKRSSDSSPQIRITVIEVGTEPFKAASSSCTGCFHYGFTEPQLHSLLPLGRYSFDLWEDEAKNVKFREDTGYRAQSSFGLNSGSGQGLDKLPDWVRKEMSWDVNSSVLGDRTATVWVYFIFCSFFFQATLLTTLYSNPPGVGKWLRSECLRNGVEIRTDLKVVGAKLLNDNEVQEVVCLKNGQHTIRIECKQLLLACGPWTPTVYEMLFPSSPIRLQWTTDAGDWISFENPCPTTRDTTAFVSFANLVGEKLEFAARNDGTIWACGRRNFTATLPPPNQHNEPDLKLIEELSDYAKDWLNWNCDCDKTHDIDFQLRSTGRAFRPATKSGLPIISEVSPLDLVGDL</sequence>
<accession>A0A9P9WW38</accession>
<reference evidence="4" key="1">
    <citation type="submission" date="2021-03" db="EMBL/GenBank/DDBJ databases">
        <title>Revisited historic fungal species revealed as producer of novel bioactive compounds through whole genome sequencing and comparative genomics.</title>
        <authorList>
            <person name="Vignolle G.A."/>
            <person name="Hochenegger N."/>
            <person name="Mach R.L."/>
            <person name="Mach-Aigner A.R."/>
            <person name="Javad Rahimi M."/>
            <person name="Salim K.A."/>
            <person name="Chan C.M."/>
            <person name="Lim L.B.L."/>
            <person name="Cai F."/>
            <person name="Druzhinina I.S."/>
            <person name="U'Ren J.M."/>
            <person name="Derntl C."/>
        </authorList>
    </citation>
    <scope>NUCLEOTIDE SEQUENCE</scope>
    <source>
        <strain evidence="4">TUCIM 5799</strain>
    </source>
</reference>
<name>A0A9P9WW38_9PEZI</name>
<dbReference type="SUPFAM" id="SSF51905">
    <property type="entry name" value="FAD/NAD(P)-binding domain"/>
    <property type="match status" value="1"/>
</dbReference>
<dbReference type="Pfam" id="PF01266">
    <property type="entry name" value="DAO"/>
    <property type="match status" value="1"/>
</dbReference>
<keyword evidence="5" id="KW-1185">Reference proteome</keyword>
<evidence type="ECO:0000256" key="1">
    <source>
        <dbReference type="ARBA" id="ARBA00023002"/>
    </source>
</evidence>
<dbReference type="Proteomes" id="UP000829685">
    <property type="component" value="Unassembled WGS sequence"/>
</dbReference>
<keyword evidence="2" id="KW-0812">Transmembrane</keyword>
<dbReference type="PANTHER" id="PTHR13847:SF289">
    <property type="entry name" value="GLYCINE OXIDASE"/>
    <property type="match status" value="1"/>
</dbReference>
<dbReference type="PANTHER" id="PTHR13847">
    <property type="entry name" value="SARCOSINE DEHYDROGENASE-RELATED"/>
    <property type="match status" value="1"/>
</dbReference>
<comment type="caution">
    <text evidence="4">The sequence shown here is derived from an EMBL/GenBank/DDBJ whole genome shotgun (WGS) entry which is preliminary data.</text>
</comment>
<dbReference type="GO" id="GO:0005737">
    <property type="term" value="C:cytoplasm"/>
    <property type="evidence" value="ECO:0007669"/>
    <property type="project" value="TreeGrafter"/>
</dbReference>
<gene>
    <name evidence="4" type="ORF">JX265_001791</name>
</gene>
<dbReference type="EMBL" id="JAFIMR010000003">
    <property type="protein sequence ID" value="KAI1880170.1"/>
    <property type="molecule type" value="Genomic_DNA"/>
</dbReference>
<evidence type="ECO:0000259" key="3">
    <source>
        <dbReference type="Pfam" id="PF01266"/>
    </source>
</evidence>
<dbReference type="GO" id="GO:0016491">
    <property type="term" value="F:oxidoreductase activity"/>
    <property type="evidence" value="ECO:0007669"/>
    <property type="project" value="UniProtKB-KW"/>
</dbReference>
<dbReference type="InterPro" id="IPR036188">
    <property type="entry name" value="FAD/NAD-bd_sf"/>
</dbReference>
<organism evidence="4 5">
    <name type="scientific">Neoarthrinium moseri</name>
    <dbReference type="NCBI Taxonomy" id="1658444"/>
    <lineage>
        <taxon>Eukaryota</taxon>
        <taxon>Fungi</taxon>
        <taxon>Dikarya</taxon>
        <taxon>Ascomycota</taxon>
        <taxon>Pezizomycotina</taxon>
        <taxon>Sordariomycetes</taxon>
        <taxon>Xylariomycetidae</taxon>
        <taxon>Amphisphaeriales</taxon>
        <taxon>Apiosporaceae</taxon>
        <taxon>Neoarthrinium</taxon>
    </lineage>
</organism>
<evidence type="ECO:0000313" key="5">
    <source>
        <dbReference type="Proteomes" id="UP000829685"/>
    </source>
</evidence>
<keyword evidence="1" id="KW-0560">Oxidoreductase</keyword>
<dbReference type="AlphaFoldDB" id="A0A9P9WW38"/>
<dbReference type="InterPro" id="IPR006076">
    <property type="entry name" value="FAD-dep_OxRdtase"/>
</dbReference>
<dbReference type="Gene3D" id="3.30.9.10">
    <property type="entry name" value="D-Amino Acid Oxidase, subunit A, domain 2"/>
    <property type="match status" value="1"/>
</dbReference>
<evidence type="ECO:0000313" key="4">
    <source>
        <dbReference type="EMBL" id="KAI1880170.1"/>
    </source>
</evidence>
<keyword evidence="2" id="KW-1133">Transmembrane helix</keyword>
<evidence type="ECO:0000256" key="2">
    <source>
        <dbReference type="SAM" id="Phobius"/>
    </source>
</evidence>
<protein>
    <recommendedName>
        <fullName evidence="3">FAD dependent oxidoreductase domain-containing protein</fullName>
    </recommendedName>
</protein>